<dbReference type="EC" id="1.13.11.-" evidence="14"/>
<dbReference type="Gene3D" id="4.10.372.10">
    <property type="entry name" value="Lipoxygenase-1, Domain 3"/>
    <property type="match status" value="1"/>
</dbReference>
<protein>
    <recommendedName>
        <fullName evidence="14">Lipoxygenase</fullName>
        <ecNumber evidence="14">1.13.11.-</ecNumber>
    </recommendedName>
</protein>
<keyword evidence="10" id="KW-0443">Lipid metabolism</keyword>
<dbReference type="InterPro" id="IPR001246">
    <property type="entry name" value="LipOase_plant"/>
</dbReference>
<dbReference type="FunFam" id="4.10.375.10:FF:000001">
    <property type="entry name" value="Lipoxygenase"/>
    <property type="match status" value="1"/>
</dbReference>
<dbReference type="InterPro" id="IPR000907">
    <property type="entry name" value="LipOase"/>
</dbReference>
<evidence type="ECO:0000256" key="14">
    <source>
        <dbReference type="RuleBase" id="RU003975"/>
    </source>
</evidence>
<dbReference type="PANTHER" id="PTHR11771">
    <property type="entry name" value="LIPOXYGENASE"/>
    <property type="match status" value="1"/>
</dbReference>
<dbReference type="PRINTS" id="PR00468">
    <property type="entry name" value="PLTLPOXGNASE"/>
</dbReference>
<evidence type="ECO:0000256" key="15">
    <source>
        <dbReference type="SAM" id="MobiDB-lite"/>
    </source>
</evidence>
<accession>A0AA88W8I5</accession>
<feature type="domain" description="Lipoxygenase" evidence="17">
    <location>
        <begin position="179"/>
        <end position="901"/>
    </location>
</feature>
<dbReference type="InterPro" id="IPR036226">
    <property type="entry name" value="LipOase_C_sf"/>
</dbReference>
<feature type="domain" description="PLAT" evidence="16">
    <location>
        <begin position="42"/>
        <end position="176"/>
    </location>
</feature>
<evidence type="ECO:0000256" key="7">
    <source>
        <dbReference type="ARBA" id="ARBA00022964"/>
    </source>
</evidence>
<evidence type="ECO:0000256" key="5">
    <source>
        <dbReference type="ARBA" id="ARBA00022767"/>
    </source>
</evidence>
<dbReference type="EMBL" id="JAVXUP010000752">
    <property type="protein sequence ID" value="KAK3021578.1"/>
    <property type="molecule type" value="Genomic_DNA"/>
</dbReference>
<keyword evidence="7 13" id="KW-0223">Dioxygenase</keyword>
<comment type="function">
    <text evidence="14">Plant lipoxygenase may be involved in a number of diverse aspects of plant physiology including growth and development, pest resistance, and senescence or responses to wounding.</text>
</comment>
<dbReference type="PROSITE" id="PS50095">
    <property type="entry name" value="PLAT"/>
    <property type="match status" value="1"/>
</dbReference>
<dbReference type="AlphaFoldDB" id="A0AA88W8I5"/>
<evidence type="ECO:0000256" key="13">
    <source>
        <dbReference type="RuleBase" id="RU003974"/>
    </source>
</evidence>
<dbReference type="PROSITE" id="PS00711">
    <property type="entry name" value="LIPOXYGENASE_1"/>
    <property type="match status" value="1"/>
</dbReference>
<evidence type="ECO:0000256" key="1">
    <source>
        <dbReference type="ARBA" id="ARBA00001962"/>
    </source>
</evidence>
<evidence type="ECO:0000256" key="3">
    <source>
        <dbReference type="ARBA" id="ARBA00022516"/>
    </source>
</evidence>
<reference evidence="18" key="1">
    <citation type="submission" date="2022-12" db="EMBL/GenBank/DDBJ databases">
        <title>Draft genome assemblies for two species of Escallonia (Escalloniales).</title>
        <authorList>
            <person name="Chanderbali A."/>
            <person name="Dervinis C."/>
            <person name="Anghel I."/>
            <person name="Soltis D."/>
            <person name="Soltis P."/>
            <person name="Zapata F."/>
        </authorList>
    </citation>
    <scope>NUCLEOTIDE SEQUENCE</scope>
    <source>
        <strain evidence="18">UCBG64.0493</strain>
        <tissue evidence="18">Leaf</tissue>
    </source>
</reference>
<evidence type="ECO:0000256" key="9">
    <source>
        <dbReference type="ARBA" id="ARBA00023004"/>
    </source>
</evidence>
<evidence type="ECO:0000256" key="2">
    <source>
        <dbReference type="ARBA" id="ARBA00009419"/>
    </source>
</evidence>
<dbReference type="InterPro" id="IPR027433">
    <property type="entry name" value="Lipoxygenase_dom_3"/>
</dbReference>
<dbReference type="GO" id="GO:0006633">
    <property type="term" value="P:fatty acid biosynthetic process"/>
    <property type="evidence" value="ECO:0007669"/>
    <property type="project" value="UniProtKB-KW"/>
</dbReference>
<dbReference type="Gene3D" id="2.60.60.20">
    <property type="entry name" value="PLAT/LH2 domain"/>
    <property type="match status" value="1"/>
</dbReference>
<comment type="similarity">
    <text evidence="2 13">Belongs to the lipoxygenase family.</text>
</comment>
<keyword evidence="3 14" id="KW-0444">Lipid biosynthesis</keyword>
<dbReference type="InterPro" id="IPR020834">
    <property type="entry name" value="LipOase_CS"/>
</dbReference>
<keyword evidence="4 13" id="KW-0479">Metal-binding</keyword>
<dbReference type="InterPro" id="IPR013819">
    <property type="entry name" value="LipOase_C"/>
</dbReference>
<evidence type="ECO:0000256" key="12">
    <source>
        <dbReference type="PROSITE-ProRule" id="PRU00152"/>
    </source>
</evidence>
<dbReference type="SUPFAM" id="SSF49723">
    <property type="entry name" value="Lipase/lipooxygenase domain (PLAT/LH2 domain)"/>
    <property type="match status" value="1"/>
</dbReference>
<dbReference type="GO" id="GO:0031408">
    <property type="term" value="P:oxylipin biosynthetic process"/>
    <property type="evidence" value="ECO:0007669"/>
    <property type="project" value="UniProtKB-UniRule"/>
</dbReference>
<feature type="region of interest" description="Disordered" evidence="15">
    <location>
        <begin position="231"/>
        <end position="257"/>
    </location>
</feature>
<dbReference type="Pfam" id="PF01477">
    <property type="entry name" value="PLAT"/>
    <property type="match status" value="1"/>
</dbReference>
<dbReference type="InterPro" id="IPR036392">
    <property type="entry name" value="PLAT/LH2_dom_sf"/>
</dbReference>
<dbReference type="PROSITE" id="PS51393">
    <property type="entry name" value="LIPOXYGENASE_3"/>
    <property type="match status" value="1"/>
</dbReference>
<evidence type="ECO:0000256" key="11">
    <source>
        <dbReference type="ARBA" id="ARBA00023160"/>
    </source>
</evidence>
<dbReference type="CDD" id="cd01751">
    <property type="entry name" value="PLAT_LH2"/>
    <property type="match status" value="1"/>
</dbReference>
<keyword evidence="9 13" id="KW-0408">Iron</keyword>
<dbReference type="InterPro" id="IPR001024">
    <property type="entry name" value="PLAT/LH2_dom"/>
</dbReference>
<keyword evidence="11 14" id="KW-0275">Fatty acid biosynthesis</keyword>
<dbReference type="PROSITE" id="PS00081">
    <property type="entry name" value="LIPOXYGENASE_2"/>
    <property type="match status" value="1"/>
</dbReference>
<dbReference type="GO" id="GO:0034440">
    <property type="term" value="P:lipid oxidation"/>
    <property type="evidence" value="ECO:0007669"/>
    <property type="project" value="InterPro"/>
</dbReference>
<comment type="caution">
    <text evidence="18">The sequence shown here is derived from an EMBL/GenBank/DDBJ whole genome shotgun (WGS) entry which is preliminary data.</text>
</comment>
<evidence type="ECO:0000313" key="19">
    <source>
        <dbReference type="Proteomes" id="UP001188597"/>
    </source>
</evidence>
<dbReference type="Gene3D" id="1.20.245.10">
    <property type="entry name" value="Lipoxygenase-1, Domain 5"/>
    <property type="match status" value="1"/>
</dbReference>
<dbReference type="GO" id="GO:0016702">
    <property type="term" value="F:oxidoreductase activity, acting on single donors with incorporation of molecular oxygen, incorporation of two atoms of oxygen"/>
    <property type="evidence" value="ECO:0007669"/>
    <property type="project" value="InterPro"/>
</dbReference>
<comment type="pathway">
    <text evidence="14">Lipid metabolism; oxylipin biosynthesis.</text>
</comment>
<evidence type="ECO:0000256" key="8">
    <source>
        <dbReference type="ARBA" id="ARBA00023002"/>
    </source>
</evidence>
<feature type="compositionally biased region" description="Basic residues" evidence="15">
    <location>
        <begin position="240"/>
        <end position="252"/>
    </location>
</feature>
<dbReference type="SMART" id="SM00308">
    <property type="entry name" value="LH2"/>
    <property type="match status" value="1"/>
</dbReference>
<dbReference type="InterPro" id="IPR042057">
    <property type="entry name" value="Lipoxy_PLAT/LH2"/>
</dbReference>
<dbReference type="Gene3D" id="3.10.450.60">
    <property type="match status" value="1"/>
</dbReference>
<sequence length="901" mass="101965">MGKCAPWPSEMLQKMACGKSQSKSIESNGSDSKTIKGTVVLMKKNVLDLTDQRASFLDHVHELVGKGVSVKLISATHGDPVNGDRGKLGKAAVLEKWITTFTSVSAGVEAAFNISFDWEKSMGVPGAFIIKNHHHSQFYLKTLTLEDVPGHGRVHFLCNSWVYPAHRYKNDRIFFANKAYLPSRTPEPLRQYREEELMNLRGNGSGMLKEWDRVYDYAYYNDLGSPDHPRPVLGGSKKCPYPRRGRTGRKPTKRDPTMESRLPLLSLNIYVPRDERFCHVKFSDFMAYALKSLGQVLAGEIALLDKSPNEFDTFQDVYNLYEGGVALPDHHALRRIKECIPWEMLKELVRSDGEKLLKFPLPDILKEDKSAWRTDEEFGREMLAGVNPVCIRRLQEFPPASKLDVKEYGDQTSSITREHIEKNMNGLTVNEVQFLLHLCTKRVLTINASKKQELRYAIENRKLFILDHHDAVMPFLGRINSTVTKTYASRTLLLLQDDGTLKPLAIELSLPHPQGDKHGATSQVFTPSEHGIEGSVWQLAKAYAVVNDSGYHQLISHWLNTHAIIEPFIIATNRQLSVLHPIHKLLHPHYRDTMNINALARQILINAGGVLEMTVFPAKFSLEMSSAIYKNWVFTEQALPADLLKRGVAVPDSSQPHGLKLLIEDYPFAVDGLEIWSAIETWVDEYCSFYYPTDDLIKSDFELQSWWMDLRNEGHGDKKDEPWWPEMKTRAELVSSCTIIIWVASALHAAVNFGQYPYAGFLPNRPTISRRFMPEPGSLDYVELETNPDKAFLRTITSQFHTLLGVSLIEILSRHGSDEVYLGQRETPDWTSDVQPLNAFRRFGSKLGEIEKRIIGRNSDKRLKNRTGPVNVPYTLLYPNTSGYSSASGLTGTGIPNSVSI</sequence>
<dbReference type="SUPFAM" id="SSF48484">
    <property type="entry name" value="Lipoxigenase"/>
    <property type="match status" value="1"/>
</dbReference>
<evidence type="ECO:0000259" key="17">
    <source>
        <dbReference type="PROSITE" id="PS51393"/>
    </source>
</evidence>
<name>A0AA88W8I5_9ASTE</name>
<dbReference type="InterPro" id="IPR020833">
    <property type="entry name" value="LipOase_Fe_BS"/>
</dbReference>
<keyword evidence="19" id="KW-1185">Reference proteome</keyword>
<keyword evidence="6" id="KW-0276">Fatty acid metabolism</keyword>
<evidence type="ECO:0000256" key="4">
    <source>
        <dbReference type="ARBA" id="ARBA00022723"/>
    </source>
</evidence>
<organism evidence="18 19">
    <name type="scientific">Escallonia herrerae</name>
    <dbReference type="NCBI Taxonomy" id="1293975"/>
    <lineage>
        <taxon>Eukaryota</taxon>
        <taxon>Viridiplantae</taxon>
        <taxon>Streptophyta</taxon>
        <taxon>Embryophyta</taxon>
        <taxon>Tracheophyta</taxon>
        <taxon>Spermatophyta</taxon>
        <taxon>Magnoliopsida</taxon>
        <taxon>eudicotyledons</taxon>
        <taxon>Gunneridae</taxon>
        <taxon>Pentapetalae</taxon>
        <taxon>asterids</taxon>
        <taxon>campanulids</taxon>
        <taxon>Escalloniales</taxon>
        <taxon>Escalloniaceae</taxon>
        <taxon>Escallonia</taxon>
    </lineage>
</organism>
<evidence type="ECO:0000313" key="18">
    <source>
        <dbReference type="EMBL" id="KAK3021578.1"/>
    </source>
</evidence>
<dbReference type="FunFam" id="1.20.245.10:FF:000002">
    <property type="entry name" value="Lipoxygenase"/>
    <property type="match status" value="1"/>
</dbReference>
<dbReference type="GO" id="GO:0046872">
    <property type="term" value="F:metal ion binding"/>
    <property type="evidence" value="ECO:0007669"/>
    <property type="project" value="UniProtKB-UniRule"/>
</dbReference>
<evidence type="ECO:0000259" key="16">
    <source>
        <dbReference type="PROSITE" id="PS50095"/>
    </source>
</evidence>
<comment type="caution">
    <text evidence="12">Lacks conserved residue(s) required for the propagation of feature annotation.</text>
</comment>
<evidence type="ECO:0000256" key="10">
    <source>
        <dbReference type="ARBA" id="ARBA00023098"/>
    </source>
</evidence>
<dbReference type="Gene3D" id="4.10.375.10">
    <property type="entry name" value="Lipoxygenase-1, Domain 2"/>
    <property type="match status" value="1"/>
</dbReference>
<gene>
    <name evidence="18" type="ORF">RJ639_046285</name>
</gene>
<proteinExistence type="inferred from homology"/>
<dbReference type="PRINTS" id="PR00087">
    <property type="entry name" value="LIPOXYGENASE"/>
</dbReference>
<comment type="cofactor">
    <cofactor evidence="1 13">
        <name>Fe cation</name>
        <dbReference type="ChEBI" id="CHEBI:24875"/>
    </cofactor>
</comment>
<dbReference type="Proteomes" id="UP001188597">
    <property type="component" value="Unassembled WGS sequence"/>
</dbReference>
<dbReference type="Pfam" id="PF00305">
    <property type="entry name" value="Lipoxygenase"/>
    <property type="match status" value="2"/>
</dbReference>
<evidence type="ECO:0000256" key="6">
    <source>
        <dbReference type="ARBA" id="ARBA00022832"/>
    </source>
</evidence>
<keyword evidence="5 14" id="KW-0925">Oxylipin biosynthesis</keyword>
<keyword evidence="8 13" id="KW-0560">Oxidoreductase</keyword>